<reference evidence="1 2" key="1">
    <citation type="submission" date="2011-06" db="EMBL/GenBank/DDBJ databases">
        <authorList>
            <person name="Bador J."/>
            <person name="Amoureux L."/>
            <person name="Neuwirth C."/>
        </authorList>
    </citation>
    <scope>NUCLEOTIDE SEQUENCE [LARGE SCALE GENOMIC DNA]</scope>
    <source>
        <strain evidence="1 2">AXX-A</strain>
    </source>
</reference>
<evidence type="ECO:0000313" key="2">
    <source>
        <dbReference type="Proteomes" id="UP000004853"/>
    </source>
</evidence>
<accession>F7TA28</accession>
<name>F7TA28_9BURK</name>
<evidence type="ECO:0000313" key="1">
    <source>
        <dbReference type="EMBL" id="EGP42794.1"/>
    </source>
</evidence>
<dbReference type="HOGENOM" id="CLU_3303069_0_0_4"/>
<dbReference type="EMBL" id="AFRQ01000137">
    <property type="protein sequence ID" value="EGP42794.1"/>
    <property type="molecule type" value="Genomic_DNA"/>
</dbReference>
<proteinExistence type="predicted"/>
<sequence length="39" mass="4033">MNGIRAVGAIFANLDDGGPRLAADKGRGSIYLHHVAVAQ</sequence>
<organism evidence="1 2">
    <name type="scientific">Achromobacter insuavis AXX-A</name>
    <dbReference type="NCBI Taxonomy" id="1003200"/>
    <lineage>
        <taxon>Bacteria</taxon>
        <taxon>Pseudomonadati</taxon>
        <taxon>Pseudomonadota</taxon>
        <taxon>Betaproteobacteria</taxon>
        <taxon>Burkholderiales</taxon>
        <taxon>Alcaligenaceae</taxon>
        <taxon>Achromobacter</taxon>
    </lineage>
</organism>
<gene>
    <name evidence="1" type="ORF">AXXA_29140</name>
</gene>
<dbReference type="AlphaFoldDB" id="F7TA28"/>
<comment type="caution">
    <text evidence="1">The sequence shown here is derived from an EMBL/GenBank/DDBJ whole genome shotgun (WGS) entry which is preliminary data.</text>
</comment>
<dbReference type="Proteomes" id="UP000004853">
    <property type="component" value="Unassembled WGS sequence"/>
</dbReference>
<protein>
    <submittedName>
        <fullName evidence="1">Uncharacterized protein</fullName>
    </submittedName>
</protein>